<organism evidence="2 3">
    <name type="scientific">Paenibacillus spongiae</name>
    <dbReference type="NCBI Taxonomy" id="2909671"/>
    <lineage>
        <taxon>Bacteria</taxon>
        <taxon>Bacillati</taxon>
        <taxon>Bacillota</taxon>
        <taxon>Bacilli</taxon>
        <taxon>Bacillales</taxon>
        <taxon>Paenibacillaceae</taxon>
        <taxon>Paenibacillus</taxon>
    </lineage>
</organism>
<sequence length="69" mass="7918">MNKLFEYMYLNLWLLLLWATLVTHQGVVQPAIGSVIAYFAIIGLIKMPRIKQYMLNENKGQEESDSNSA</sequence>
<dbReference type="Proteomes" id="UP001057877">
    <property type="component" value="Chromosome"/>
</dbReference>
<keyword evidence="3" id="KW-1185">Reference proteome</keyword>
<evidence type="ECO:0000313" key="2">
    <source>
        <dbReference type="EMBL" id="UVI32761.1"/>
    </source>
</evidence>
<dbReference type="EMBL" id="CP091430">
    <property type="protein sequence ID" value="UVI32761.1"/>
    <property type="molecule type" value="Genomic_DNA"/>
</dbReference>
<reference evidence="2" key="1">
    <citation type="submission" date="2022-01" db="EMBL/GenBank/DDBJ databases">
        <title>Paenibacillus spongiae sp. nov., isolated from marine sponge.</title>
        <authorList>
            <person name="Li Z."/>
            <person name="Zhang M."/>
        </authorList>
    </citation>
    <scope>NUCLEOTIDE SEQUENCE</scope>
    <source>
        <strain evidence="2">PHS-Z3</strain>
    </source>
</reference>
<keyword evidence="1" id="KW-0472">Membrane</keyword>
<keyword evidence="1" id="KW-1133">Transmembrane helix</keyword>
<name>A0ABY5SFP6_9BACL</name>
<feature type="transmembrane region" description="Helical" evidence="1">
    <location>
        <begin position="12"/>
        <end position="45"/>
    </location>
</feature>
<accession>A0ABY5SFP6</accession>
<keyword evidence="1" id="KW-0812">Transmembrane</keyword>
<gene>
    <name evidence="2" type="ORF">L1F29_13430</name>
</gene>
<evidence type="ECO:0000313" key="3">
    <source>
        <dbReference type="Proteomes" id="UP001057877"/>
    </source>
</evidence>
<evidence type="ECO:0000256" key="1">
    <source>
        <dbReference type="SAM" id="Phobius"/>
    </source>
</evidence>
<protein>
    <submittedName>
        <fullName evidence="2">Uncharacterized protein</fullName>
    </submittedName>
</protein>
<proteinExistence type="predicted"/>
<dbReference type="RefSeq" id="WP_258388811.1">
    <property type="nucleotide sequence ID" value="NZ_CP091430.1"/>
</dbReference>